<gene>
    <name evidence="3" type="ORF">HYDPIDRAFT_29252</name>
</gene>
<accession>A0A0C9W8N0</accession>
<dbReference type="Proteomes" id="UP000053820">
    <property type="component" value="Unassembled WGS sequence"/>
</dbReference>
<proteinExistence type="predicted"/>
<feature type="region of interest" description="Disordered" evidence="1">
    <location>
        <begin position="1"/>
        <end position="58"/>
    </location>
</feature>
<name>A0A0C9W8N0_9AGAM</name>
<keyword evidence="2" id="KW-0812">Transmembrane</keyword>
<dbReference type="HOGENOM" id="CLU_2250505_0_0_1"/>
<feature type="compositionally biased region" description="Basic and acidic residues" evidence="1">
    <location>
        <begin position="27"/>
        <end position="46"/>
    </location>
</feature>
<dbReference type="AlphaFoldDB" id="A0A0C9W8N0"/>
<keyword evidence="4" id="KW-1185">Reference proteome</keyword>
<keyword evidence="2" id="KW-1133">Transmembrane helix</keyword>
<keyword evidence="2" id="KW-0472">Membrane</keyword>
<protein>
    <submittedName>
        <fullName evidence="3">Uncharacterized protein</fullName>
    </submittedName>
</protein>
<dbReference type="EMBL" id="KN839849">
    <property type="protein sequence ID" value="KIJ63908.1"/>
    <property type="molecule type" value="Genomic_DNA"/>
</dbReference>
<sequence length="104" mass="11829">MSSADEEAKHVKHACPAGAKERVHHHAYNDRKYSHDRSGHPRREQAKSAGPSRHRPLGHDKSSALRLLFVFPLPFSQVVACVSVAFLGMPWMFVQYVAHVPWEY</sequence>
<evidence type="ECO:0000313" key="3">
    <source>
        <dbReference type="EMBL" id="KIJ63908.1"/>
    </source>
</evidence>
<evidence type="ECO:0000256" key="2">
    <source>
        <dbReference type="SAM" id="Phobius"/>
    </source>
</evidence>
<evidence type="ECO:0000313" key="4">
    <source>
        <dbReference type="Proteomes" id="UP000053820"/>
    </source>
</evidence>
<organism evidence="3 4">
    <name type="scientific">Hydnomerulius pinastri MD-312</name>
    <dbReference type="NCBI Taxonomy" id="994086"/>
    <lineage>
        <taxon>Eukaryota</taxon>
        <taxon>Fungi</taxon>
        <taxon>Dikarya</taxon>
        <taxon>Basidiomycota</taxon>
        <taxon>Agaricomycotina</taxon>
        <taxon>Agaricomycetes</taxon>
        <taxon>Agaricomycetidae</taxon>
        <taxon>Boletales</taxon>
        <taxon>Boletales incertae sedis</taxon>
        <taxon>Leucogyrophana</taxon>
    </lineage>
</organism>
<reference evidence="3 4" key="1">
    <citation type="submission" date="2014-04" db="EMBL/GenBank/DDBJ databases">
        <title>Evolutionary Origins and Diversification of the Mycorrhizal Mutualists.</title>
        <authorList>
            <consortium name="DOE Joint Genome Institute"/>
            <consortium name="Mycorrhizal Genomics Consortium"/>
            <person name="Kohler A."/>
            <person name="Kuo A."/>
            <person name="Nagy L.G."/>
            <person name="Floudas D."/>
            <person name="Copeland A."/>
            <person name="Barry K.W."/>
            <person name="Cichocki N."/>
            <person name="Veneault-Fourrey C."/>
            <person name="LaButti K."/>
            <person name="Lindquist E.A."/>
            <person name="Lipzen A."/>
            <person name="Lundell T."/>
            <person name="Morin E."/>
            <person name="Murat C."/>
            <person name="Riley R."/>
            <person name="Ohm R."/>
            <person name="Sun H."/>
            <person name="Tunlid A."/>
            <person name="Henrissat B."/>
            <person name="Grigoriev I.V."/>
            <person name="Hibbett D.S."/>
            <person name="Martin F."/>
        </authorList>
    </citation>
    <scope>NUCLEOTIDE SEQUENCE [LARGE SCALE GENOMIC DNA]</scope>
    <source>
        <strain evidence="3 4">MD-312</strain>
    </source>
</reference>
<feature type="transmembrane region" description="Helical" evidence="2">
    <location>
        <begin position="67"/>
        <end position="94"/>
    </location>
</feature>
<evidence type="ECO:0000256" key="1">
    <source>
        <dbReference type="SAM" id="MobiDB-lite"/>
    </source>
</evidence>